<accession>A0A9D1I6X2</accession>
<dbReference type="InterPro" id="IPR016007">
    <property type="entry name" value="Alpha_rhamnosid"/>
</dbReference>
<evidence type="ECO:0000259" key="7">
    <source>
        <dbReference type="Pfam" id="PF17390"/>
    </source>
</evidence>
<reference evidence="8" key="2">
    <citation type="journal article" date="2021" name="PeerJ">
        <title>Extensive microbial diversity within the chicken gut microbiome revealed by metagenomics and culture.</title>
        <authorList>
            <person name="Gilroy R."/>
            <person name="Ravi A."/>
            <person name="Getino M."/>
            <person name="Pursley I."/>
            <person name="Horton D.L."/>
            <person name="Alikhan N.F."/>
            <person name="Baker D."/>
            <person name="Gharbi K."/>
            <person name="Hall N."/>
            <person name="Watson M."/>
            <person name="Adriaenssens E.M."/>
            <person name="Foster-Nyarko E."/>
            <person name="Jarju S."/>
            <person name="Secka A."/>
            <person name="Antonio M."/>
            <person name="Oren A."/>
            <person name="Chaudhuri R.R."/>
            <person name="La Ragione R."/>
            <person name="Hildebrand F."/>
            <person name="Pallen M.J."/>
        </authorList>
    </citation>
    <scope>NUCLEOTIDE SEQUENCE</scope>
    <source>
        <strain evidence="8">CHK195-4489</strain>
    </source>
</reference>
<sequence>MFRPYGIRIDCGALRGDARMRISASAAPLIGWAVLPDKIAKSQSAYQIQVSAGDRLLWNSGWTVSSEQSARYAGPPLPVGERICIKLRIKDQTGRESLPAEDFFYAGQIERWDADWIAASEDAPRKAVYFTRDFLLDEAPEDAYLLICGLGYHKVFLNGSAVDASLLDPAYSDYSKTCYYAVLPELSAYLKAGRNTVSVCVGEGWRRLDSAFIQMHLGARRMRFEGMPQLSAMLYVKCSGVWSRRMTTDAAWQWSHGPLLSNNLYDGCVYDARIPLSPPRPVRMAAAPGGKMCAQSLEPIRRKESWRPLSVLLLREDTYLVDFGQNMAGFAALRLPERTRPGQEITISYAELLKEDGDLFTEPLRQAKAADTYFCSGLETGRPVWEPDFTYHGFRYARITGYAEPLTPEDVTAYSVYTDIEKPHSYFTCGSALVNQIHRNAVFCEKSNLHGILTDCPQRDERMGWMNDATVRFESTPYQFDIGRLFPKVIRDLLDVQEPDGSITCTAPFVVGARPADPVCSSFLIAGLEALLHTGNIDIIREAYDGFRAWEDCLLAHSENYIVHYSYYGDWAAPAYACVGEDGANSAVTPGILMSTGYSYYNCRLLLRLAGMLGKEADCRRYSELADRIWEAFLQKWFDPESGKVASGSQACQVFPLWLGLIPEAHAAKAVDVLVRDLAANQYRITTGNLCTRYLFDVLTEYGQIDCAWELITREEYPSLGYMIQNEATTIWERFELKKNPGMNSHNHPMYGAVDYWFYAYLCGIRPDAPGWKEFTVKPYFPSKLLSAHAQVETPLGPITVKWLKQYGKTQLYVSVPFGATARVDFNGKIQTVPCGFHHFCC</sequence>
<dbReference type="Gene3D" id="2.60.40.10">
    <property type="entry name" value="Immunoglobulins"/>
    <property type="match status" value="1"/>
</dbReference>
<comment type="caution">
    <text evidence="8">The sequence shown here is derived from an EMBL/GenBank/DDBJ whole genome shotgun (WGS) entry which is preliminary data.</text>
</comment>
<dbReference type="SUPFAM" id="SSF48208">
    <property type="entry name" value="Six-hairpin glycosidases"/>
    <property type="match status" value="1"/>
</dbReference>
<evidence type="ECO:0000259" key="6">
    <source>
        <dbReference type="Pfam" id="PF17389"/>
    </source>
</evidence>
<evidence type="ECO:0000259" key="4">
    <source>
        <dbReference type="Pfam" id="PF05592"/>
    </source>
</evidence>
<gene>
    <name evidence="8" type="ORF">IAD50_03185</name>
</gene>
<dbReference type="InterPro" id="IPR035398">
    <property type="entry name" value="Bac_rhamnosid_C"/>
</dbReference>
<evidence type="ECO:0000256" key="1">
    <source>
        <dbReference type="ARBA" id="ARBA00001445"/>
    </source>
</evidence>
<dbReference type="AlphaFoldDB" id="A0A9D1I6X2"/>
<dbReference type="InterPro" id="IPR035396">
    <property type="entry name" value="Bac_rhamnosid6H"/>
</dbReference>
<dbReference type="InterPro" id="IPR013783">
    <property type="entry name" value="Ig-like_fold"/>
</dbReference>
<comment type="catalytic activity">
    <reaction evidence="1">
        <text>Hydrolysis of terminal non-reducing alpha-L-rhamnose residues in alpha-L-rhamnosides.</text>
        <dbReference type="EC" id="3.2.1.40"/>
    </reaction>
</comment>
<dbReference type="Pfam" id="PF08531">
    <property type="entry name" value="Bac_rhamnosid_N"/>
    <property type="match status" value="1"/>
</dbReference>
<evidence type="ECO:0000259" key="5">
    <source>
        <dbReference type="Pfam" id="PF08531"/>
    </source>
</evidence>
<dbReference type="Pfam" id="PF17389">
    <property type="entry name" value="Bac_rhamnosid6H"/>
    <property type="match status" value="1"/>
</dbReference>
<reference evidence="8" key="1">
    <citation type="submission" date="2020-10" db="EMBL/GenBank/DDBJ databases">
        <authorList>
            <person name="Gilroy R."/>
        </authorList>
    </citation>
    <scope>NUCLEOTIDE SEQUENCE</scope>
    <source>
        <strain evidence="8">CHK195-4489</strain>
    </source>
</reference>
<dbReference type="Gene3D" id="2.60.120.260">
    <property type="entry name" value="Galactose-binding domain-like"/>
    <property type="match status" value="2"/>
</dbReference>
<dbReference type="InterPro" id="IPR008902">
    <property type="entry name" value="Rhamnosid_concanavalin"/>
</dbReference>
<name>A0A9D1I6X2_9CLOT</name>
<dbReference type="InterPro" id="IPR012341">
    <property type="entry name" value="6hp_glycosidase-like_sf"/>
</dbReference>
<dbReference type="EC" id="3.2.1.40" evidence="2"/>
<organism evidence="8 9">
    <name type="scientific">Candidatus Egerieisoma faecipullorum</name>
    <dbReference type="NCBI Taxonomy" id="2840963"/>
    <lineage>
        <taxon>Bacteria</taxon>
        <taxon>Bacillati</taxon>
        <taxon>Bacillota</taxon>
        <taxon>Clostridia</taxon>
        <taxon>Eubacteriales</taxon>
        <taxon>Clostridiaceae</taxon>
        <taxon>Clostridiaceae incertae sedis</taxon>
        <taxon>Candidatus Egerieisoma</taxon>
    </lineage>
</organism>
<feature type="domain" description="Bacterial alpha-L-rhamnosidase N-terminal" evidence="5">
    <location>
        <begin position="140"/>
        <end position="304"/>
    </location>
</feature>
<keyword evidence="3 8" id="KW-0378">Hydrolase</keyword>
<dbReference type="GO" id="GO:0030596">
    <property type="term" value="F:alpha-L-rhamnosidase activity"/>
    <property type="evidence" value="ECO:0007669"/>
    <property type="project" value="UniProtKB-EC"/>
</dbReference>
<dbReference type="Pfam" id="PF17390">
    <property type="entry name" value="Bac_rhamnosid_C"/>
    <property type="match status" value="1"/>
</dbReference>
<dbReference type="EMBL" id="DVMM01000063">
    <property type="protein sequence ID" value="HIU29284.1"/>
    <property type="molecule type" value="Genomic_DNA"/>
</dbReference>
<dbReference type="PANTHER" id="PTHR33307">
    <property type="entry name" value="ALPHA-RHAMNOSIDASE (EUROFUNG)"/>
    <property type="match status" value="1"/>
</dbReference>
<evidence type="ECO:0000313" key="9">
    <source>
        <dbReference type="Proteomes" id="UP000824089"/>
    </source>
</evidence>
<dbReference type="GO" id="GO:0005975">
    <property type="term" value="P:carbohydrate metabolic process"/>
    <property type="evidence" value="ECO:0007669"/>
    <property type="project" value="InterPro"/>
</dbReference>
<dbReference type="Gene3D" id="2.60.420.10">
    <property type="entry name" value="Maltose phosphorylase, domain 3"/>
    <property type="match status" value="1"/>
</dbReference>
<evidence type="ECO:0000256" key="2">
    <source>
        <dbReference type="ARBA" id="ARBA00012652"/>
    </source>
</evidence>
<feature type="domain" description="Alpha-L-rhamnosidase concanavalin-like" evidence="4">
    <location>
        <begin position="315"/>
        <end position="417"/>
    </location>
</feature>
<dbReference type="Pfam" id="PF05592">
    <property type="entry name" value="Bac_rhamnosid"/>
    <property type="match status" value="1"/>
</dbReference>
<dbReference type="InterPro" id="IPR008928">
    <property type="entry name" value="6-hairpin_glycosidase_sf"/>
</dbReference>
<dbReference type="PANTHER" id="PTHR33307:SF6">
    <property type="entry name" value="ALPHA-RHAMNOSIDASE (EUROFUNG)-RELATED"/>
    <property type="match status" value="1"/>
</dbReference>
<protein>
    <recommendedName>
        <fullName evidence="2">alpha-L-rhamnosidase</fullName>
        <ecNumber evidence="2">3.2.1.40</ecNumber>
    </recommendedName>
</protein>
<dbReference type="Pfam" id="PF25788">
    <property type="entry name" value="Ig_Rha78A_N"/>
    <property type="match status" value="1"/>
</dbReference>
<dbReference type="Gene3D" id="1.50.10.10">
    <property type="match status" value="1"/>
</dbReference>
<dbReference type="InterPro" id="IPR013737">
    <property type="entry name" value="Bac_rhamnosid_N"/>
</dbReference>
<feature type="domain" description="Alpha-L-rhamnosidase six-hairpin glycosidase" evidence="6">
    <location>
        <begin position="425"/>
        <end position="761"/>
    </location>
</feature>
<proteinExistence type="predicted"/>
<feature type="domain" description="Alpha-L-rhamnosidase C-terminal" evidence="7">
    <location>
        <begin position="764"/>
        <end position="827"/>
    </location>
</feature>
<dbReference type="Proteomes" id="UP000824089">
    <property type="component" value="Unassembled WGS sequence"/>
</dbReference>
<evidence type="ECO:0000313" key="8">
    <source>
        <dbReference type="EMBL" id="HIU29284.1"/>
    </source>
</evidence>
<evidence type="ECO:0000256" key="3">
    <source>
        <dbReference type="ARBA" id="ARBA00022801"/>
    </source>
</evidence>